<keyword evidence="2" id="KW-1185">Reference proteome</keyword>
<dbReference type="RefSeq" id="WP_012347456.1">
    <property type="nucleotide sequence ID" value="NC_010524.1"/>
</dbReference>
<dbReference type="EMBL" id="CP001013">
    <property type="protein sequence ID" value="ACB34700.1"/>
    <property type="molecule type" value="Genomic_DNA"/>
</dbReference>
<dbReference type="SUPFAM" id="SSF53335">
    <property type="entry name" value="S-adenosyl-L-methionine-dependent methyltransferases"/>
    <property type="match status" value="1"/>
</dbReference>
<evidence type="ECO:0000313" key="2">
    <source>
        <dbReference type="Proteomes" id="UP000001693"/>
    </source>
</evidence>
<dbReference type="Pfam" id="PF10294">
    <property type="entry name" value="Methyltransf_16"/>
    <property type="match status" value="1"/>
</dbReference>
<dbReference type="KEGG" id="lch:Lcho_2435"/>
<dbReference type="InterPro" id="IPR029063">
    <property type="entry name" value="SAM-dependent_MTases_sf"/>
</dbReference>
<dbReference type="Proteomes" id="UP000001693">
    <property type="component" value="Chromosome"/>
</dbReference>
<reference evidence="1 2" key="1">
    <citation type="submission" date="2008-03" db="EMBL/GenBank/DDBJ databases">
        <title>Complete sequence of Leptothrix cholodnii SP-6.</title>
        <authorList>
            <consortium name="US DOE Joint Genome Institute"/>
            <person name="Copeland A."/>
            <person name="Lucas S."/>
            <person name="Lapidus A."/>
            <person name="Glavina del Rio T."/>
            <person name="Dalin E."/>
            <person name="Tice H."/>
            <person name="Bruce D."/>
            <person name="Goodwin L."/>
            <person name="Pitluck S."/>
            <person name="Chertkov O."/>
            <person name="Brettin T."/>
            <person name="Detter J.C."/>
            <person name="Han C."/>
            <person name="Kuske C.R."/>
            <person name="Schmutz J."/>
            <person name="Larimer F."/>
            <person name="Land M."/>
            <person name="Hauser L."/>
            <person name="Kyrpides N."/>
            <person name="Lykidis A."/>
            <person name="Emerson D."/>
            <person name="Richardson P."/>
        </authorList>
    </citation>
    <scope>NUCLEOTIDE SEQUENCE [LARGE SCALE GENOMIC DNA]</scope>
    <source>
        <strain evidence="2">ATCC 51168 / LMG 8142 / SP-6</strain>
    </source>
</reference>
<dbReference type="HOGENOM" id="CLU_082963_2_0_4"/>
<dbReference type="eggNOG" id="COG3897">
    <property type="taxonomic scope" value="Bacteria"/>
</dbReference>
<organism evidence="1 2">
    <name type="scientific">Leptothrix cholodnii (strain ATCC 51168 / LMG 8142 / SP-6)</name>
    <name type="common">Leptothrix discophora (strain SP-6)</name>
    <dbReference type="NCBI Taxonomy" id="395495"/>
    <lineage>
        <taxon>Bacteria</taxon>
        <taxon>Pseudomonadati</taxon>
        <taxon>Pseudomonadota</taxon>
        <taxon>Betaproteobacteria</taxon>
        <taxon>Burkholderiales</taxon>
        <taxon>Sphaerotilaceae</taxon>
        <taxon>Leptothrix</taxon>
    </lineage>
</organism>
<proteinExistence type="predicted"/>
<protein>
    <recommendedName>
        <fullName evidence="3">Methyltransferase type 12</fullName>
    </recommendedName>
</protein>
<evidence type="ECO:0000313" key="1">
    <source>
        <dbReference type="EMBL" id="ACB34700.1"/>
    </source>
</evidence>
<evidence type="ECO:0008006" key="3">
    <source>
        <dbReference type="Google" id="ProtNLM"/>
    </source>
</evidence>
<gene>
    <name evidence="1" type="ordered locus">Lcho_2435</name>
</gene>
<dbReference type="PANTHER" id="PTHR14614:SF132">
    <property type="entry name" value="PROTEIN-LYSINE METHYLTRANSFERASE C42C1.13"/>
    <property type="match status" value="1"/>
</dbReference>
<dbReference type="Gene3D" id="3.40.50.150">
    <property type="entry name" value="Vaccinia Virus protein VP39"/>
    <property type="match status" value="1"/>
</dbReference>
<dbReference type="InterPro" id="IPR019410">
    <property type="entry name" value="Methyltransf_16"/>
</dbReference>
<dbReference type="AlphaFoldDB" id="B1Y5I8"/>
<dbReference type="STRING" id="395495.Lcho_2435"/>
<dbReference type="PANTHER" id="PTHR14614">
    <property type="entry name" value="HEPATOCELLULAR CARCINOMA-ASSOCIATED ANTIGEN"/>
    <property type="match status" value="1"/>
</dbReference>
<accession>B1Y5I8</accession>
<name>B1Y5I8_LEPCP</name>
<sequence length="237" mass="25714">MPGYQIKLEDVAIGGVADVHIRCLLDRQQYADPLGAAAALGISSAAWPLFGMVWPSGLQLAAAVAQRPVRADERILEIGCGLALASLICHRRGSQVTASDCHPLAGEFLRQNLLLNHLPPLPYRHGDWGAPQEADLAPTCAQGPRLQGRYELIIGSDVLYERDDAGVLPQFIARHAAAVGEVLIVDPNRGNRSPFHRRMQAMGYTLQETRLLAPADAAGAIYRGRLLHYRRGLIAAH</sequence>
<dbReference type="OrthoDB" id="264333at2"/>